<organism evidence="9">
    <name type="scientific">Oryza nivara</name>
    <name type="common">Indian wild rice</name>
    <name type="synonym">Oryza sativa f. spontanea</name>
    <dbReference type="NCBI Taxonomy" id="4536"/>
    <lineage>
        <taxon>Eukaryota</taxon>
        <taxon>Viridiplantae</taxon>
        <taxon>Streptophyta</taxon>
        <taxon>Embryophyta</taxon>
        <taxon>Tracheophyta</taxon>
        <taxon>Spermatophyta</taxon>
        <taxon>Magnoliopsida</taxon>
        <taxon>Liliopsida</taxon>
        <taxon>Poales</taxon>
        <taxon>Poaceae</taxon>
        <taxon>BOP clade</taxon>
        <taxon>Oryzoideae</taxon>
        <taxon>Oryzeae</taxon>
        <taxon>Oryzinae</taxon>
        <taxon>Oryza</taxon>
    </lineage>
</organism>
<dbReference type="GO" id="GO:0052901">
    <property type="term" value="F:spermine oxidase activity"/>
    <property type="evidence" value="ECO:0007669"/>
    <property type="project" value="UniProtKB-ARBA"/>
</dbReference>
<evidence type="ECO:0000256" key="3">
    <source>
        <dbReference type="ARBA" id="ARBA00005995"/>
    </source>
</evidence>
<dbReference type="EnsemblPlants" id="ONIVA09G06900.1">
    <property type="protein sequence ID" value="ONIVA09G06900.1"/>
    <property type="gene ID" value="ONIVA09G06900"/>
</dbReference>
<keyword evidence="6" id="KW-0560">Oxidoreductase</keyword>
<feature type="domain" description="Amine oxidase" evidence="8">
    <location>
        <begin position="157"/>
        <end position="374"/>
    </location>
</feature>
<evidence type="ECO:0000256" key="5">
    <source>
        <dbReference type="ARBA" id="ARBA00022827"/>
    </source>
</evidence>
<dbReference type="GO" id="GO:0046208">
    <property type="term" value="P:spermine catabolic process"/>
    <property type="evidence" value="ECO:0007669"/>
    <property type="project" value="UniProtKB-ARBA"/>
</dbReference>
<dbReference type="PANTHER" id="PTHR10742:SF313">
    <property type="entry name" value="AMINE OXIDASE"/>
    <property type="match status" value="1"/>
</dbReference>
<protein>
    <recommendedName>
        <fullName evidence="8">Amine oxidase domain-containing protein</fullName>
    </recommendedName>
</protein>
<keyword evidence="5" id="KW-0274">FAD</keyword>
<reference evidence="9" key="2">
    <citation type="submission" date="2018-04" db="EMBL/GenBank/DDBJ databases">
        <title>OnivRS2 (Oryza nivara Reference Sequence Version 2).</title>
        <authorList>
            <person name="Zhang J."/>
            <person name="Kudrna D."/>
            <person name="Lee S."/>
            <person name="Talag J."/>
            <person name="Rajasekar S."/>
            <person name="Welchert J."/>
            <person name="Hsing Y.-I."/>
            <person name="Wing R.A."/>
        </authorList>
    </citation>
    <scope>NUCLEOTIDE SEQUENCE [LARGE SCALE GENOMIC DNA]</scope>
    <source>
        <strain evidence="9">SL10</strain>
    </source>
</reference>
<evidence type="ECO:0000313" key="9">
    <source>
        <dbReference type="EnsemblPlants" id="ONIVA09G06900.1"/>
    </source>
</evidence>
<evidence type="ECO:0000256" key="4">
    <source>
        <dbReference type="ARBA" id="ARBA00022630"/>
    </source>
</evidence>
<dbReference type="GO" id="GO:0050660">
    <property type="term" value="F:flavin adenine dinucleotide binding"/>
    <property type="evidence" value="ECO:0007669"/>
    <property type="project" value="UniProtKB-ARBA"/>
</dbReference>
<dbReference type="Pfam" id="PF01593">
    <property type="entry name" value="Amino_oxidase"/>
    <property type="match status" value="1"/>
</dbReference>
<evidence type="ECO:0000256" key="7">
    <source>
        <dbReference type="SAM" id="MobiDB-lite"/>
    </source>
</evidence>
<keyword evidence="10" id="KW-1185">Reference proteome</keyword>
<dbReference type="InterPro" id="IPR002937">
    <property type="entry name" value="Amino_oxidase"/>
</dbReference>
<dbReference type="PANTHER" id="PTHR10742">
    <property type="entry name" value="FLAVIN MONOAMINE OXIDASE"/>
    <property type="match status" value="1"/>
</dbReference>
<evidence type="ECO:0000313" key="10">
    <source>
        <dbReference type="Proteomes" id="UP000006591"/>
    </source>
</evidence>
<dbReference type="AlphaFoldDB" id="A0A0E0IIG6"/>
<comment type="cofactor">
    <cofactor evidence="1">
        <name>FAD</name>
        <dbReference type="ChEBI" id="CHEBI:57692"/>
    </cofactor>
</comment>
<dbReference type="FunFam" id="3.90.660.10:FF:000012">
    <property type="entry name" value="Polyamine oxidase 1"/>
    <property type="match status" value="1"/>
</dbReference>
<proteinExistence type="inferred from homology"/>
<comment type="similarity">
    <text evidence="3">Belongs to the flavin monoamine oxidase family.</text>
</comment>
<dbReference type="InterPro" id="IPR050281">
    <property type="entry name" value="Flavin_monoamine_oxidase"/>
</dbReference>
<dbReference type="eggNOG" id="KOG0029">
    <property type="taxonomic scope" value="Eukaryota"/>
</dbReference>
<dbReference type="STRING" id="4536.A0A0E0IIG6"/>
<dbReference type="InterPro" id="IPR036188">
    <property type="entry name" value="FAD/NAD-bd_sf"/>
</dbReference>
<dbReference type="Gene3D" id="3.90.660.10">
    <property type="match status" value="2"/>
</dbReference>
<dbReference type="FunFam" id="3.50.50.60:FF:000517">
    <property type="entry name" value="Lysine-specific histone demethylase 1"/>
    <property type="match status" value="1"/>
</dbReference>
<evidence type="ECO:0000256" key="6">
    <source>
        <dbReference type="ARBA" id="ARBA00023002"/>
    </source>
</evidence>
<dbReference type="GO" id="GO:1903602">
    <property type="term" value="P:thermospermine catabolic process"/>
    <property type="evidence" value="ECO:0007669"/>
    <property type="project" value="UniProtKB-ARBA"/>
</dbReference>
<evidence type="ECO:0000256" key="1">
    <source>
        <dbReference type="ARBA" id="ARBA00001974"/>
    </source>
</evidence>
<accession>A0A0E0IIG6</accession>
<evidence type="ECO:0000256" key="2">
    <source>
        <dbReference type="ARBA" id="ARBA00004723"/>
    </source>
</evidence>
<dbReference type="Gramene" id="ONIVA09G06900.1">
    <property type="protein sequence ID" value="ONIVA09G06900.1"/>
    <property type="gene ID" value="ONIVA09G06900"/>
</dbReference>
<dbReference type="Gene3D" id="3.50.50.60">
    <property type="entry name" value="FAD/NAD(P)-binding domain"/>
    <property type="match status" value="1"/>
</dbReference>
<dbReference type="GO" id="GO:0048046">
    <property type="term" value="C:apoplast"/>
    <property type="evidence" value="ECO:0007669"/>
    <property type="project" value="UniProtKB-ARBA"/>
</dbReference>
<name>A0A0E0IIG6_ORYNI</name>
<keyword evidence="4" id="KW-0285">Flavoprotein</keyword>
<sequence>MDRADEVDKSGQNLSVTLHPSGRDDMSILSMQRLNDQYVPLPLNLPNGPSSPVDMAVDYFTYDYEFAEPPRVTSLQNTVPLPTFTDFGDDTYFVADQRGYESVVHHLAGQYLNADKSGNIADARLKLNKVDHITSDAMIFSVRKDELIKHAIIMVVVREISYSSTGVTVKTEDNSTYQADYVMVSASLGVLQSDLIEFKPQLPSWKILAIYQFDMAVYTKIFVKFPKKFWPEGAGREFFLYASTRRGYYGVWQEFEKQYPDANVLLVTVTDEESRRIEQQPDSQTKAEIMEVVRSMFPDEDVPDATDILVPRWWSDRFFRGSFSNWPIGVSRYEYDQLRAPVGRVYFTGEHTSERYNGYVHGAYLAGIDSAEILINCAQKKMCKYNVGGKHG</sequence>
<dbReference type="SUPFAM" id="SSF51905">
    <property type="entry name" value="FAD/NAD(P)-binding domain"/>
    <property type="match status" value="1"/>
</dbReference>
<dbReference type="OMA" id="HITSDAM"/>
<dbReference type="SUPFAM" id="SSF54373">
    <property type="entry name" value="FAD-linked reductases, C-terminal domain"/>
    <property type="match status" value="1"/>
</dbReference>
<evidence type="ECO:0000259" key="8">
    <source>
        <dbReference type="Pfam" id="PF01593"/>
    </source>
</evidence>
<dbReference type="Proteomes" id="UP000006591">
    <property type="component" value="Chromosome 9"/>
</dbReference>
<comment type="pathway">
    <text evidence="2">Amine and polyamine degradation; spermine degradation.</text>
</comment>
<feature type="region of interest" description="Disordered" evidence="7">
    <location>
        <begin position="1"/>
        <end position="21"/>
    </location>
</feature>
<reference evidence="9" key="1">
    <citation type="submission" date="2015-04" db="UniProtKB">
        <authorList>
            <consortium name="EnsemblPlants"/>
        </authorList>
    </citation>
    <scope>IDENTIFICATION</scope>
    <source>
        <strain evidence="9">SL10</strain>
    </source>
</reference>
<dbReference type="HOGENOM" id="CLU_004498_4_1_1"/>